<dbReference type="Pfam" id="PF16124">
    <property type="entry name" value="RecQ_Zn_bind"/>
    <property type="match status" value="1"/>
</dbReference>
<evidence type="ECO:0000256" key="5">
    <source>
        <dbReference type="ARBA" id="ARBA00023125"/>
    </source>
</evidence>
<dbReference type="InterPro" id="IPR011545">
    <property type="entry name" value="DEAD/DEAH_box_helicase_dom"/>
</dbReference>
<dbReference type="GO" id="GO:0030894">
    <property type="term" value="C:replisome"/>
    <property type="evidence" value="ECO:0007669"/>
    <property type="project" value="TreeGrafter"/>
</dbReference>
<dbReference type="Pfam" id="PF00271">
    <property type="entry name" value="Helicase_C"/>
    <property type="match status" value="1"/>
</dbReference>
<reference evidence="10 11" key="1">
    <citation type="submission" date="2009-06" db="EMBL/GenBank/DDBJ databases">
        <title>The Genome Sequence of Lactobacillus coleohominis strain 101-4-CHN.</title>
        <authorList>
            <consortium name="The Broad Institute Genome Sequencing Platform"/>
            <person name="Ward D."/>
            <person name="Young S.K."/>
            <person name="Zeng Q."/>
            <person name="Koehrsen M."/>
            <person name="Alvarado L."/>
            <person name="Berlin A."/>
            <person name="Borenstein D."/>
            <person name="Chen Z."/>
            <person name="Engels R."/>
            <person name="Freedman E."/>
            <person name="Gellesch M."/>
            <person name="Goldberg J."/>
            <person name="Griggs A."/>
            <person name="Gujja S."/>
            <person name="Heiman D."/>
            <person name="Hepburn T."/>
            <person name="Howarth C."/>
            <person name="Jen D."/>
            <person name="Larson L."/>
            <person name="Lewis B."/>
            <person name="Mehta T."/>
            <person name="Park D."/>
            <person name="Pearson M."/>
            <person name="Roberts A."/>
            <person name="Saif S."/>
            <person name="Shea T."/>
            <person name="Shenoy N."/>
            <person name="Sisk P."/>
            <person name="Stolte C."/>
            <person name="Sykes S."/>
            <person name="Walk T."/>
            <person name="White J."/>
            <person name="Yandava C."/>
            <person name="Liu Y."/>
            <person name="Xu Q."/>
            <person name="Lander E."/>
            <person name="Nusbaum C."/>
            <person name="Galagan J."/>
            <person name="Birren B."/>
        </authorList>
    </citation>
    <scope>NUCLEOTIDE SEQUENCE [LARGE SCALE GENOMIC DNA]</scope>
    <source>
        <strain evidence="10 11">101-4-CHN</strain>
    </source>
</reference>
<gene>
    <name evidence="10" type="ORF">HMPREF0501_00198</name>
</gene>
<organism evidence="10 11">
    <name type="scientific">Limosilactobacillus coleohominis 101-4-CHN</name>
    <dbReference type="NCBI Taxonomy" id="575594"/>
    <lineage>
        <taxon>Bacteria</taxon>
        <taxon>Bacillati</taxon>
        <taxon>Bacillota</taxon>
        <taxon>Bacilli</taxon>
        <taxon>Lactobacillales</taxon>
        <taxon>Lactobacillaceae</taxon>
        <taxon>Limosilactobacillus</taxon>
    </lineage>
</organism>
<dbReference type="PANTHER" id="PTHR13710">
    <property type="entry name" value="DNA HELICASE RECQ FAMILY MEMBER"/>
    <property type="match status" value="1"/>
</dbReference>
<dbReference type="GO" id="GO:0005737">
    <property type="term" value="C:cytoplasm"/>
    <property type="evidence" value="ECO:0007669"/>
    <property type="project" value="TreeGrafter"/>
</dbReference>
<evidence type="ECO:0000256" key="7">
    <source>
        <dbReference type="ARBA" id="ARBA00044550"/>
    </source>
</evidence>
<evidence type="ECO:0000259" key="8">
    <source>
        <dbReference type="PROSITE" id="PS51192"/>
    </source>
</evidence>
<dbReference type="STRING" id="575594.HMPREF0501_00198"/>
<feature type="domain" description="Helicase C-terminal" evidence="9">
    <location>
        <begin position="225"/>
        <end position="375"/>
    </location>
</feature>
<proteinExistence type="predicted"/>
<keyword evidence="1" id="KW-0547">Nucleotide-binding</keyword>
<dbReference type="Pfam" id="PF00270">
    <property type="entry name" value="DEAD"/>
    <property type="match status" value="1"/>
</dbReference>
<dbReference type="OrthoDB" id="9763310at2"/>
<dbReference type="SMART" id="SM00490">
    <property type="entry name" value="HELICc"/>
    <property type="match status" value="1"/>
</dbReference>
<dbReference type="PROSITE" id="PS51194">
    <property type="entry name" value="HELICASE_CTER"/>
    <property type="match status" value="1"/>
</dbReference>
<evidence type="ECO:0000256" key="2">
    <source>
        <dbReference type="ARBA" id="ARBA00022801"/>
    </source>
</evidence>
<dbReference type="InterPro" id="IPR032284">
    <property type="entry name" value="RecQ_Zn-bd"/>
</dbReference>
<dbReference type="InterPro" id="IPR004589">
    <property type="entry name" value="DNA_helicase_ATP-dep_RecQ"/>
</dbReference>
<sequence length="480" mass="54752">MEQSEITLHNILLSKYHFKAFRPGQKEALVSTLKGIPTLAILPTGAGKSLLYQLPAYVTQGLIVVISPLISLMQDQVDRIRQQGDFKVAMLNSRLDYQEQRAILQSLNDYRFLFTSPETLVKPAVLSRLRQVTLSMMVVDEAHCISQWGPNFRPEYLLLKNVVADVQPPRLLLLTATAPATVANDIIQKLGLDRNGVKTIRQSVDRPNIFLAVKQLMDDQAKQRYLIETIHRLGSSGVVYFSSKKVANQVSQLISKKCGLRVGVYHAGLNNLERFQIQQQFMNNQLDLICATSAFGMGINKNDLRYVIHYHLPGSLESYVQEFVRAGRDGQPALALLLYCPGDEYLQQVLGQIELPGSSVLQRIHDGELSSASLGDQKELFEFYFNHHYSVHDVQTIMREQNRLSKQRLQIMMNYINADRCLRQIITEYFGEQMVKQPRMCCSIDKPDWQVQDLGLPAVELLKEEAHQQDWQQVIKQLFH</sequence>
<keyword evidence="4" id="KW-0067">ATP-binding</keyword>
<dbReference type="InterPro" id="IPR027417">
    <property type="entry name" value="P-loop_NTPase"/>
</dbReference>
<dbReference type="EMBL" id="GG698802">
    <property type="protein sequence ID" value="EEU30793.1"/>
    <property type="molecule type" value="Genomic_DNA"/>
</dbReference>
<dbReference type="PANTHER" id="PTHR13710:SF84">
    <property type="entry name" value="ATP-DEPENDENT DNA HELICASE RECS-RELATED"/>
    <property type="match status" value="1"/>
</dbReference>
<evidence type="ECO:0000256" key="6">
    <source>
        <dbReference type="ARBA" id="ARBA00044535"/>
    </source>
</evidence>
<dbReference type="GO" id="GO:0043590">
    <property type="term" value="C:bacterial nucleoid"/>
    <property type="evidence" value="ECO:0007669"/>
    <property type="project" value="TreeGrafter"/>
</dbReference>
<feature type="domain" description="Helicase ATP-binding" evidence="8">
    <location>
        <begin position="29"/>
        <end position="196"/>
    </location>
</feature>
<dbReference type="eggNOG" id="COG0514">
    <property type="taxonomic scope" value="Bacteria"/>
</dbReference>
<dbReference type="InterPro" id="IPR002464">
    <property type="entry name" value="DNA/RNA_helicase_DEAH_CS"/>
</dbReference>
<evidence type="ECO:0000313" key="11">
    <source>
        <dbReference type="Proteomes" id="UP000003987"/>
    </source>
</evidence>
<dbReference type="GO" id="GO:0005524">
    <property type="term" value="F:ATP binding"/>
    <property type="evidence" value="ECO:0007669"/>
    <property type="project" value="UniProtKB-KW"/>
</dbReference>
<dbReference type="PROSITE" id="PS00690">
    <property type="entry name" value="DEAH_ATP_HELICASE"/>
    <property type="match status" value="1"/>
</dbReference>
<accession>C7XU32</accession>
<keyword evidence="11" id="KW-1185">Reference proteome</keyword>
<keyword evidence="5" id="KW-0238">DNA-binding</keyword>
<dbReference type="GO" id="GO:0016787">
    <property type="term" value="F:hydrolase activity"/>
    <property type="evidence" value="ECO:0007669"/>
    <property type="project" value="UniProtKB-KW"/>
</dbReference>
<dbReference type="CDD" id="cd17920">
    <property type="entry name" value="DEXHc_RecQ"/>
    <property type="match status" value="1"/>
</dbReference>
<evidence type="ECO:0000256" key="3">
    <source>
        <dbReference type="ARBA" id="ARBA00022806"/>
    </source>
</evidence>
<dbReference type="GO" id="GO:0003677">
    <property type="term" value="F:DNA binding"/>
    <property type="evidence" value="ECO:0007669"/>
    <property type="project" value="UniProtKB-KW"/>
</dbReference>
<dbReference type="PROSITE" id="PS51192">
    <property type="entry name" value="HELICASE_ATP_BIND_1"/>
    <property type="match status" value="1"/>
</dbReference>
<dbReference type="GO" id="GO:0009378">
    <property type="term" value="F:four-way junction helicase activity"/>
    <property type="evidence" value="ECO:0007669"/>
    <property type="project" value="TreeGrafter"/>
</dbReference>
<keyword evidence="3 10" id="KW-0347">Helicase</keyword>
<evidence type="ECO:0000313" key="10">
    <source>
        <dbReference type="EMBL" id="EEU30793.1"/>
    </source>
</evidence>
<keyword evidence="2 10" id="KW-0378">Hydrolase</keyword>
<protein>
    <recommendedName>
        <fullName evidence="6">ATP-dependent DNA helicase RecQ</fullName>
    </recommendedName>
    <alternativeName>
        <fullName evidence="7">DNA 3'-5' helicase RecQ</fullName>
    </alternativeName>
</protein>
<dbReference type="InterPro" id="IPR001650">
    <property type="entry name" value="Helicase_C-like"/>
</dbReference>
<dbReference type="GO" id="GO:0043138">
    <property type="term" value="F:3'-5' DNA helicase activity"/>
    <property type="evidence" value="ECO:0007669"/>
    <property type="project" value="TreeGrafter"/>
</dbReference>
<dbReference type="Gene3D" id="3.40.50.300">
    <property type="entry name" value="P-loop containing nucleotide triphosphate hydrolases"/>
    <property type="match status" value="2"/>
</dbReference>
<dbReference type="GO" id="GO:0006281">
    <property type="term" value="P:DNA repair"/>
    <property type="evidence" value="ECO:0007669"/>
    <property type="project" value="TreeGrafter"/>
</dbReference>
<dbReference type="InterPro" id="IPR014001">
    <property type="entry name" value="Helicase_ATP-bd"/>
</dbReference>
<evidence type="ECO:0000256" key="1">
    <source>
        <dbReference type="ARBA" id="ARBA00022741"/>
    </source>
</evidence>
<evidence type="ECO:0000259" key="9">
    <source>
        <dbReference type="PROSITE" id="PS51194"/>
    </source>
</evidence>
<dbReference type="Proteomes" id="UP000003987">
    <property type="component" value="Unassembled WGS sequence"/>
</dbReference>
<dbReference type="HOGENOM" id="CLU_001103_9_7_9"/>
<dbReference type="AlphaFoldDB" id="C7XU32"/>
<dbReference type="GO" id="GO:0006310">
    <property type="term" value="P:DNA recombination"/>
    <property type="evidence" value="ECO:0007669"/>
    <property type="project" value="InterPro"/>
</dbReference>
<name>C7XU32_9LACO</name>
<dbReference type="SMART" id="SM00487">
    <property type="entry name" value="DEXDc"/>
    <property type="match status" value="1"/>
</dbReference>
<evidence type="ECO:0000256" key="4">
    <source>
        <dbReference type="ARBA" id="ARBA00022840"/>
    </source>
</evidence>
<dbReference type="SUPFAM" id="SSF52540">
    <property type="entry name" value="P-loop containing nucleoside triphosphate hydrolases"/>
    <property type="match status" value="1"/>
</dbReference>
<dbReference type="NCBIfam" id="TIGR00614">
    <property type="entry name" value="recQ_fam"/>
    <property type="match status" value="1"/>
</dbReference>
<dbReference type="RefSeq" id="WP_006915937.1">
    <property type="nucleotide sequence ID" value="NZ_GG698802.1"/>
</dbReference>